<proteinExistence type="predicted"/>
<reference evidence="1" key="1">
    <citation type="submission" date="2020-03" db="EMBL/GenBank/DDBJ databases">
        <title>The deep terrestrial virosphere.</title>
        <authorList>
            <person name="Holmfeldt K."/>
            <person name="Nilsson E."/>
            <person name="Simone D."/>
            <person name="Lopez-Fernandez M."/>
            <person name="Wu X."/>
            <person name="de Brujin I."/>
            <person name="Lundin D."/>
            <person name="Andersson A."/>
            <person name="Bertilsson S."/>
            <person name="Dopson M."/>
        </authorList>
    </citation>
    <scope>NUCLEOTIDE SEQUENCE</scope>
    <source>
        <strain evidence="1">MM415B03591</strain>
    </source>
</reference>
<name>A0A6M3LCC3_9ZZZZ</name>
<accession>A0A6M3LCC3</accession>
<organism evidence="1">
    <name type="scientific">viral metagenome</name>
    <dbReference type="NCBI Taxonomy" id="1070528"/>
    <lineage>
        <taxon>unclassified sequences</taxon>
        <taxon>metagenomes</taxon>
        <taxon>organismal metagenomes</taxon>
    </lineage>
</organism>
<dbReference type="AlphaFoldDB" id="A0A6M3LCC3"/>
<sequence>MTMPRLTEAAYDTSERLTRPIDLYAKCATCGHRLIDHRLDSGCDWLQGYKFCKCDGFKLKEVK</sequence>
<evidence type="ECO:0000313" key="1">
    <source>
        <dbReference type="EMBL" id="QJA90738.1"/>
    </source>
</evidence>
<protein>
    <submittedName>
        <fullName evidence="1">Uncharacterized protein</fullName>
    </submittedName>
</protein>
<dbReference type="EMBL" id="MT142933">
    <property type="protein sequence ID" value="QJA90738.1"/>
    <property type="molecule type" value="Genomic_DNA"/>
</dbReference>
<gene>
    <name evidence="1" type="ORF">MM415B03591_0013</name>
</gene>